<dbReference type="SUPFAM" id="SSF52954">
    <property type="entry name" value="Class II aaRS ABD-related"/>
    <property type="match status" value="1"/>
</dbReference>
<dbReference type="SMART" id="SM00360">
    <property type="entry name" value="RRM"/>
    <property type="match status" value="1"/>
</dbReference>
<dbReference type="PANTHER" id="PTHR13968">
    <property type="entry name" value="HETEROGENEOUS NUCLEAR RIBONUCLEOPROTEIN"/>
    <property type="match status" value="1"/>
</dbReference>
<dbReference type="SUPFAM" id="SSF54928">
    <property type="entry name" value="RNA-binding domain, RBD"/>
    <property type="match status" value="1"/>
</dbReference>
<evidence type="ECO:0000259" key="4">
    <source>
        <dbReference type="PROSITE" id="PS50102"/>
    </source>
</evidence>
<feature type="compositionally biased region" description="Low complexity" evidence="3">
    <location>
        <begin position="614"/>
        <end position="628"/>
    </location>
</feature>
<accession>A0A1X0R876</accession>
<dbReference type="GO" id="GO:0003723">
    <property type="term" value="F:RNA binding"/>
    <property type="evidence" value="ECO:0007669"/>
    <property type="project" value="UniProtKB-UniRule"/>
</dbReference>
<dbReference type="VEuPathDB" id="FungiDB:BCV72DRAFT_255441"/>
<dbReference type="Proteomes" id="UP000242414">
    <property type="component" value="Unassembled WGS sequence"/>
</dbReference>
<proteinExistence type="predicted"/>
<name>A0A1X0R876_RHIZD</name>
<dbReference type="AlphaFoldDB" id="A0A1X0R876"/>
<feature type="region of interest" description="Disordered" evidence="3">
    <location>
        <begin position="613"/>
        <end position="649"/>
    </location>
</feature>
<evidence type="ECO:0000313" key="5">
    <source>
        <dbReference type="EMBL" id="ORE08249.1"/>
    </source>
</evidence>
<feature type="compositionally biased region" description="Basic residues" evidence="3">
    <location>
        <begin position="221"/>
        <end position="233"/>
    </location>
</feature>
<keyword evidence="1 2" id="KW-0694">RNA-binding</keyword>
<feature type="region of interest" description="Disordered" evidence="3">
    <location>
        <begin position="405"/>
        <end position="427"/>
    </location>
</feature>
<feature type="domain" description="RRM" evidence="4">
    <location>
        <begin position="139"/>
        <end position="209"/>
    </location>
</feature>
<dbReference type="PROSITE" id="PS50102">
    <property type="entry name" value="RRM"/>
    <property type="match status" value="1"/>
</dbReference>
<dbReference type="InterPro" id="IPR035979">
    <property type="entry name" value="RBD_domain_sf"/>
</dbReference>
<feature type="compositionally biased region" description="Basic and acidic residues" evidence="3">
    <location>
        <begin position="234"/>
        <end position="248"/>
    </location>
</feature>
<dbReference type="PANTHER" id="PTHR13968:SF26">
    <property type="entry name" value="RRM DOMAIN-CONTAINING PROTEIN"/>
    <property type="match status" value="1"/>
</dbReference>
<dbReference type="InterPro" id="IPR036621">
    <property type="entry name" value="Anticodon-bd_dom_sf"/>
</dbReference>
<dbReference type="InterPro" id="IPR051186">
    <property type="entry name" value="RRM_HNRPC/RALY_subfam"/>
</dbReference>
<dbReference type="InterPro" id="IPR012677">
    <property type="entry name" value="Nucleotide-bd_a/b_plait_sf"/>
</dbReference>
<dbReference type="InterPro" id="IPR000504">
    <property type="entry name" value="RRM_dom"/>
</dbReference>
<dbReference type="EMBL" id="KV921891">
    <property type="protein sequence ID" value="ORE08249.1"/>
    <property type="molecule type" value="Genomic_DNA"/>
</dbReference>
<feature type="compositionally biased region" description="Low complexity" evidence="3">
    <location>
        <begin position="413"/>
        <end position="427"/>
    </location>
</feature>
<dbReference type="Gene3D" id="3.30.70.330">
    <property type="match status" value="1"/>
</dbReference>
<evidence type="ECO:0000256" key="2">
    <source>
        <dbReference type="PROSITE-ProRule" id="PRU00176"/>
    </source>
</evidence>
<sequence length="649" mass="72925">MTDNNKPTVVDDFFSALFANDNNKLNNKEPVSEEPKEQEPDRPQDPYRRLQTQQEQQQHEAMLQGQEMKQTKKYNYAKKHETELDEFDEYSLLSSKRKLDDATTYSGRQAPSKKRVAAPDANSILSKKNVDWSDVSPESRMLIRQLPARVDKEDVMDYFSAYGEVLEVVFKNTFGFVQFDSPFACANAVQSENGKKFKGITLELEICRTKPYFAREDDRHRQKLARPGPKIHRRNDDHSYNRRPENRHQASQQQQKYVDNTEYDPRHPEISLNTQIPVVKIIAWNNVSQQFISNVEDEFRKKNISVATVILQFPNTRESLVKQMAMEGVKAVVTINRDLESQRKVSLQVFTPNTTGRGIRFDEYDSILGEQAAEIVLRSLSPSESTYHSSALPSVPVQNNYPAATMSSANSRQSIATSTSSPASAPIQSIDSNTLAAVYSLLQPKPVPVRQYQQPNQAHTTTTTTTNTTSAAAAITTPPTQYQMPQQQQQQQQPTVSQLLATLLNGLNQNNSSISSLSSTTANLSISPKANNMTMTAPFNLHQPQLQVQQQQQPQQQPQQQQQPNIAQLLSTALNGNPMVVQLLSSQPSLANNSNMMNDNQIRNILANYQMMQPSSNQPRSSSTSAPSPTAPPTIPNSNSFNLTTMARY</sequence>
<protein>
    <recommendedName>
        <fullName evidence="4">RRM domain-containing protein</fullName>
    </recommendedName>
</protein>
<dbReference type="Gene3D" id="3.40.50.800">
    <property type="entry name" value="Anticodon-binding domain"/>
    <property type="match status" value="1"/>
</dbReference>
<feature type="compositionally biased region" description="Basic and acidic residues" evidence="3">
    <location>
        <begin position="26"/>
        <end position="48"/>
    </location>
</feature>
<feature type="compositionally biased region" description="Low complexity" evidence="3">
    <location>
        <begin position="51"/>
        <end position="67"/>
    </location>
</feature>
<feature type="region of interest" description="Disordered" evidence="3">
    <location>
        <begin position="217"/>
        <end position="256"/>
    </location>
</feature>
<evidence type="ECO:0000256" key="1">
    <source>
        <dbReference type="ARBA" id="ARBA00022884"/>
    </source>
</evidence>
<feature type="region of interest" description="Disordered" evidence="3">
    <location>
        <begin position="545"/>
        <end position="564"/>
    </location>
</feature>
<evidence type="ECO:0000256" key="3">
    <source>
        <dbReference type="SAM" id="MobiDB-lite"/>
    </source>
</evidence>
<dbReference type="OrthoDB" id="10044938at2759"/>
<gene>
    <name evidence="5" type="ORF">BCV72DRAFT_255441</name>
</gene>
<reference evidence="5" key="1">
    <citation type="journal article" date="2016" name="Proc. Natl. Acad. Sci. U.S.A.">
        <title>Lipid metabolic changes in an early divergent fungus govern the establishment of a mutualistic symbiosis with endobacteria.</title>
        <authorList>
            <person name="Lastovetsky O.A."/>
            <person name="Gaspar M.L."/>
            <person name="Mondo S.J."/>
            <person name="LaButti K.M."/>
            <person name="Sandor L."/>
            <person name="Grigoriev I.V."/>
            <person name="Henry S.A."/>
            <person name="Pawlowska T.E."/>
        </authorList>
    </citation>
    <scope>NUCLEOTIDE SEQUENCE [LARGE SCALE GENOMIC DNA]</scope>
    <source>
        <strain evidence="5">ATCC 52814</strain>
    </source>
</reference>
<feature type="region of interest" description="Disordered" evidence="3">
    <location>
        <begin position="20"/>
        <end position="70"/>
    </location>
</feature>
<organism evidence="5">
    <name type="scientific">Rhizopus microsporus var. microsporus</name>
    <dbReference type="NCBI Taxonomy" id="86635"/>
    <lineage>
        <taxon>Eukaryota</taxon>
        <taxon>Fungi</taxon>
        <taxon>Fungi incertae sedis</taxon>
        <taxon>Mucoromycota</taxon>
        <taxon>Mucoromycotina</taxon>
        <taxon>Mucoromycetes</taxon>
        <taxon>Mucorales</taxon>
        <taxon>Mucorineae</taxon>
        <taxon>Rhizopodaceae</taxon>
        <taxon>Rhizopus</taxon>
    </lineage>
</organism>
<dbReference type="Pfam" id="PF00076">
    <property type="entry name" value="RRM_1"/>
    <property type="match status" value="1"/>
</dbReference>